<dbReference type="OrthoDB" id="9767116at2"/>
<dbReference type="EMBL" id="FTMK01000004">
    <property type="protein sequence ID" value="SIQ17445.1"/>
    <property type="molecule type" value="Genomic_DNA"/>
</dbReference>
<evidence type="ECO:0000313" key="8">
    <source>
        <dbReference type="EMBL" id="SIQ17445.1"/>
    </source>
</evidence>
<dbReference type="InterPro" id="IPR002890">
    <property type="entry name" value="MG2"/>
</dbReference>
<dbReference type="GO" id="GO:0006508">
    <property type="term" value="P:proteolysis"/>
    <property type="evidence" value="ECO:0007669"/>
    <property type="project" value="InterPro"/>
</dbReference>
<name>A0A1N6QLJ3_9RHOB</name>
<dbReference type="Pfam" id="PF07678">
    <property type="entry name" value="TED_complement"/>
    <property type="match status" value="1"/>
</dbReference>
<evidence type="ECO:0000256" key="2">
    <source>
        <dbReference type="ARBA" id="ARBA00022729"/>
    </source>
</evidence>
<dbReference type="GO" id="GO:0004866">
    <property type="term" value="F:endopeptidase inhibitor activity"/>
    <property type="evidence" value="ECO:0007669"/>
    <property type="project" value="InterPro"/>
</dbReference>
<evidence type="ECO:0000259" key="6">
    <source>
        <dbReference type="SMART" id="SM01359"/>
    </source>
</evidence>
<dbReference type="InterPro" id="IPR001599">
    <property type="entry name" value="Macroglobln_a2"/>
</dbReference>
<dbReference type="InterPro" id="IPR026284">
    <property type="entry name" value="A2MG_proteobact"/>
</dbReference>
<dbReference type="Pfam" id="PF17962">
    <property type="entry name" value="bMG6"/>
    <property type="match status" value="1"/>
</dbReference>
<evidence type="ECO:0000256" key="1">
    <source>
        <dbReference type="ARBA" id="ARBA00010556"/>
    </source>
</evidence>
<dbReference type="InterPro" id="IPR041246">
    <property type="entry name" value="Bact_MG10"/>
</dbReference>
<comment type="similarity">
    <text evidence="1">Belongs to the protease inhibitor I39 (alpha-2-macroglobulin) family. Bacterial alpha-2-macroglobulin subfamily.</text>
</comment>
<keyword evidence="4" id="KW-1015">Disulfide bond</keyword>
<dbReference type="CDD" id="cd02891">
    <property type="entry name" value="A2M_like"/>
    <property type="match status" value="1"/>
</dbReference>
<dbReference type="InterPro" id="IPR051802">
    <property type="entry name" value="YfhM-like"/>
</dbReference>
<sequence length="1832" mass="192424">MAHPVRHGFIAAALTGLLVAGGALAQDAPLPERRLSLQADTDLPGGDLGPIFDTTLQACVQACLGNQDCRALTYNQRSRACFPKGGDAGAPAAFAGAVSGHVATPSAEARLRAESRAAAAPFIGAQDRKAAHSQARLFPALHPALGAGDAGDAAADAERAGDLAGAARIMASLAARDDRAEDWTNLARLTLYTSDPDDREASASIALMAINAYLRADQDAVAARALSWLAMAWERQDRGRDALSALRLAGALAPGDDAIAQALEESQARHGLRVTDSQAEAEGKQPRFCAVMSRELAEGTDYAPFLRLPGRDLTVEADGNRLCVAGLTHGQAVELTLRAGLPAADGEVLARDVTLKGYVRDREPSVRFPGRAYVLPASGDQRLSMVTVNADAIDLRLLRISDRNLIRAMAEDMFAKPLDSWQADYFGERMAREVWKGTAQVAKPMGQRTLNQELTTSLAIPAEAGPLEPGIYIVEAGIQNQAVQDTGLATQWFVISDFGISTFSGADGLTVAVRSLADTAAKTGAEVALVSRSNEVLAKSVTDDQGLAHFAPGLAMGRDGAAPALVTVTDWQGEGTDRAPRDMAFLSLSDPEFDLSDRGVEGQPPAPPIDLFVTTDRGAYRVGETVNATILARDADARALENLPLTAVILRPDGVEAARLPAQDAGAGGSVVAWQIPATAPRGTWRMELRAEADGPALATARLLVEDFLPERIDFTPRLPEGPARAGAALDLSLDAHWLFGAPAANLPVEGQLRLSPTRSLDGFDGYVFGRHDDDSAPVTDSLPPGTTDAQGNYQAQVTLPPAGELGPRPVQAELVLDIREGAGRPVERTESRVVMPEAPVAGIRPLFEGDTVSENAEARFALVAVGPDLKPVAEPLRWVLNRIDTDYQWYSLGGQWNWEAITSRTRIAEGEAEPGQAPAEIAVPVEWGQYELVAEPASGAGGQSSTRFYAGWGAAANAGTETPDRLQVVLDQPAYRSGDTARVRVEAAADGLGLVSVLSNRLVSMQTVALKAGENQIDLPVSDDWGAGVYVTVSAIRPLGEARPGDRQPVRALGLAHAAVDPGDRKLAASITAPAEARPRGTVPVTLKVEGAAGQTVHATVAAVDQGILNLTRFQPPDPSQHYFGQRRLGVALRDLYGRLILPTGAPDGALRQGGDASLAGNAEAPPPTEKLMSWFSGPVTLDEDGTATVEVPVGDFNGELRVMAVAWSEKGVGQADASVLVRDPVVMTVTAPAFLAPNDSARLGLRLTHTSGPAGEVRLALSQVGGEGGLTYAVEPQVQLGEKAEARLDIPVTATEALGTANLRLVLTTPDGQDLTKDIAIPIALNEADIQRQDRLVVEPGQSLTVPASLTQGLLPGAQVTAALGPYARLDVAGALMRLARYPYGSTEQLASGAMPLIYLPGLAAAEGVEGGDAAEQVDKAITRILTRQGSNGGFGLWSADSGDLWLEAYVTDFLSRARAAGHQVPETGFRMAIDNLRNRANYATEPAAASAEENAALAYALAVLARERAATVGDLRYYADTAAGSFSTPMGAASLGAALASYGDQGRADRMFAQARNLLNLGAPEPHAFRADYGTRLRDATAVLALAAEARAQAVDATDLTNQIAERIAQAQQDGRSLSTQESVWTVMAAQSLFGAAPPATLNGVALTQPVASLPADAAIANTGEDALEVTLTATGKPAGPVAAGGKGYGIARRYYSMQGEALDPAQVQQGTRMVVVLEIAPQSEGGGRLVIADPLPAGWEIDNPNLLRAGDVSALDWLEGETAAEMTEFRADRFAAALTWTSAESFRLAYIVRAVTQGEFHHPAASVEDMYRPEFRAWSDSGTVTVTP</sequence>
<dbReference type="SMART" id="SM01360">
    <property type="entry name" value="A2M"/>
    <property type="match status" value="1"/>
</dbReference>
<keyword evidence="2 5" id="KW-0732">Signal</keyword>
<dbReference type="Pfam" id="PF11974">
    <property type="entry name" value="bMG3"/>
    <property type="match status" value="1"/>
</dbReference>
<dbReference type="CDD" id="cd01100">
    <property type="entry name" value="APPLE_Factor_XI_like"/>
    <property type="match status" value="1"/>
</dbReference>
<feature type="domain" description="Alpha-2-macroglobulin bait region" evidence="6">
    <location>
        <begin position="967"/>
        <end position="1112"/>
    </location>
</feature>
<dbReference type="InterPro" id="IPR011625">
    <property type="entry name" value="A2M_N_BRD"/>
</dbReference>
<dbReference type="InterPro" id="IPR041203">
    <property type="entry name" value="Bact_A2M_MG5"/>
</dbReference>
<evidence type="ECO:0000313" key="9">
    <source>
        <dbReference type="Proteomes" id="UP000323956"/>
    </source>
</evidence>
<dbReference type="InterPro" id="IPR000177">
    <property type="entry name" value="Apple"/>
</dbReference>
<dbReference type="InterPro" id="IPR041462">
    <property type="entry name" value="Bact_A2M_MG6"/>
</dbReference>
<keyword evidence="3" id="KW-0677">Repeat</keyword>
<dbReference type="Pfam" id="PF17972">
    <property type="entry name" value="bMG5"/>
    <property type="match status" value="1"/>
</dbReference>
<dbReference type="Pfam" id="PF00207">
    <property type="entry name" value="A2M"/>
    <property type="match status" value="1"/>
</dbReference>
<dbReference type="Pfam" id="PF17973">
    <property type="entry name" value="bMG10"/>
    <property type="match status" value="1"/>
</dbReference>
<evidence type="ECO:0000259" key="7">
    <source>
        <dbReference type="SMART" id="SM01360"/>
    </source>
</evidence>
<dbReference type="InterPro" id="IPR011626">
    <property type="entry name" value="Alpha-macroglobulin_TED"/>
</dbReference>
<dbReference type="Gene3D" id="1.50.10.20">
    <property type="match status" value="1"/>
</dbReference>
<dbReference type="InterPro" id="IPR021868">
    <property type="entry name" value="Alpha_2_Macroglob_MG3"/>
</dbReference>
<dbReference type="Gene3D" id="2.60.40.1930">
    <property type="match status" value="1"/>
</dbReference>
<protein>
    <recommendedName>
        <fullName evidence="10">Alpha-2-macroglobulin</fullName>
    </recommendedName>
</protein>
<dbReference type="Pfam" id="PF07703">
    <property type="entry name" value="A2M_BRD"/>
    <property type="match status" value="1"/>
</dbReference>
<evidence type="ECO:0000256" key="3">
    <source>
        <dbReference type="ARBA" id="ARBA00022737"/>
    </source>
</evidence>
<dbReference type="GO" id="GO:0005615">
    <property type="term" value="C:extracellular space"/>
    <property type="evidence" value="ECO:0007669"/>
    <property type="project" value="InterPro"/>
</dbReference>
<feature type="chain" id="PRO_5012048828" description="Alpha-2-macroglobulin" evidence="5">
    <location>
        <begin position="26"/>
        <end position="1832"/>
    </location>
</feature>
<dbReference type="Gene3D" id="3.50.4.10">
    <property type="entry name" value="Hepatocyte Growth Factor"/>
    <property type="match status" value="1"/>
</dbReference>
<dbReference type="SMART" id="SM01359">
    <property type="entry name" value="A2M_N_2"/>
    <property type="match status" value="1"/>
</dbReference>
<reference evidence="8 9" key="1">
    <citation type="submission" date="2017-01" db="EMBL/GenBank/DDBJ databases">
        <authorList>
            <person name="Varghese N."/>
            <person name="Submissions S."/>
        </authorList>
    </citation>
    <scope>NUCLEOTIDE SEQUENCE [LARGE SCALE GENOMIC DNA]</scope>
    <source>
        <strain evidence="8 9">ATCC 700171</strain>
    </source>
</reference>
<dbReference type="Proteomes" id="UP000323956">
    <property type="component" value="Unassembled WGS sequence"/>
</dbReference>
<gene>
    <name evidence="8" type="ORF">SAMN05421641_104147</name>
</gene>
<dbReference type="SUPFAM" id="SSF48239">
    <property type="entry name" value="Terpenoid cyclases/Protein prenyltransferases"/>
    <property type="match status" value="1"/>
</dbReference>
<dbReference type="Pfam" id="PF01835">
    <property type="entry name" value="MG2"/>
    <property type="match status" value="1"/>
</dbReference>
<dbReference type="InterPro" id="IPR003609">
    <property type="entry name" value="Pan_app"/>
</dbReference>
<feature type="signal peptide" evidence="5">
    <location>
        <begin position="1"/>
        <end position="25"/>
    </location>
</feature>
<feature type="domain" description="Alpha-2-macroglobulin" evidence="7">
    <location>
        <begin position="1175"/>
        <end position="1263"/>
    </location>
</feature>
<dbReference type="PANTHER" id="PTHR40094">
    <property type="entry name" value="ALPHA-2-MACROGLOBULIN HOMOLOG"/>
    <property type="match status" value="1"/>
</dbReference>
<evidence type="ECO:0000256" key="5">
    <source>
        <dbReference type="SAM" id="SignalP"/>
    </source>
</evidence>
<accession>A0A1N6QLJ3</accession>
<dbReference type="InterPro" id="IPR008930">
    <property type="entry name" value="Terpenoid_cyclase/PrenylTrfase"/>
</dbReference>
<proteinExistence type="inferred from homology"/>
<dbReference type="RefSeq" id="WP_149764849.1">
    <property type="nucleotide sequence ID" value="NZ_FTMK01000004.1"/>
</dbReference>
<dbReference type="Pfam" id="PF00024">
    <property type="entry name" value="PAN_1"/>
    <property type="match status" value="1"/>
</dbReference>
<dbReference type="PIRSF" id="PIRSF038980">
    <property type="entry name" value="A2M_bac"/>
    <property type="match status" value="1"/>
</dbReference>
<dbReference type="PANTHER" id="PTHR40094:SF1">
    <property type="entry name" value="UBIQUITIN DOMAIN-CONTAINING PROTEIN"/>
    <property type="match status" value="1"/>
</dbReference>
<evidence type="ECO:0000256" key="4">
    <source>
        <dbReference type="ARBA" id="ARBA00023157"/>
    </source>
</evidence>
<evidence type="ECO:0008006" key="10">
    <source>
        <dbReference type="Google" id="ProtNLM"/>
    </source>
</evidence>
<organism evidence="8 9">
    <name type="scientific">Paracoccus thiocyanatus</name>
    <dbReference type="NCBI Taxonomy" id="34006"/>
    <lineage>
        <taxon>Bacteria</taxon>
        <taxon>Pseudomonadati</taxon>
        <taxon>Pseudomonadota</taxon>
        <taxon>Alphaproteobacteria</taxon>
        <taxon>Rhodobacterales</taxon>
        <taxon>Paracoccaceae</taxon>
        <taxon>Paracoccus</taxon>
    </lineage>
</organism>